<evidence type="ECO:0000313" key="4">
    <source>
        <dbReference type="Proteomes" id="UP001595868"/>
    </source>
</evidence>
<comment type="caution">
    <text evidence="3">The sequence shown here is derived from an EMBL/GenBank/DDBJ whole genome shotgun (WGS) entry which is preliminary data.</text>
</comment>
<keyword evidence="4" id="KW-1185">Reference proteome</keyword>
<feature type="chain" id="PRO_5045259117" description="ATP/GTP-binding protein" evidence="2">
    <location>
        <begin position="23"/>
        <end position="298"/>
    </location>
</feature>
<evidence type="ECO:0000256" key="1">
    <source>
        <dbReference type="SAM" id="MobiDB-lite"/>
    </source>
</evidence>
<gene>
    <name evidence="3" type="ORF">ACFOX0_27645</name>
</gene>
<name>A0ABV8KUL8_9ACTN</name>
<evidence type="ECO:0000313" key="3">
    <source>
        <dbReference type="EMBL" id="MFC4109694.1"/>
    </source>
</evidence>
<keyword evidence="2" id="KW-0732">Signal</keyword>
<proteinExistence type="predicted"/>
<protein>
    <recommendedName>
        <fullName evidence="5">ATP/GTP-binding protein</fullName>
    </recommendedName>
</protein>
<reference evidence="4" key="1">
    <citation type="journal article" date="2019" name="Int. J. Syst. Evol. Microbiol.">
        <title>The Global Catalogue of Microorganisms (GCM) 10K type strain sequencing project: providing services to taxonomists for standard genome sequencing and annotation.</title>
        <authorList>
            <consortium name="The Broad Institute Genomics Platform"/>
            <consortium name="The Broad Institute Genome Sequencing Center for Infectious Disease"/>
            <person name="Wu L."/>
            <person name="Ma J."/>
        </authorList>
    </citation>
    <scope>NUCLEOTIDE SEQUENCE [LARGE SCALE GENOMIC DNA]</scope>
    <source>
        <strain evidence="4">2902at01</strain>
    </source>
</reference>
<dbReference type="Proteomes" id="UP001595868">
    <property type="component" value="Unassembled WGS sequence"/>
</dbReference>
<dbReference type="RefSeq" id="WP_377551401.1">
    <property type="nucleotide sequence ID" value="NZ_JBHSBN010000027.1"/>
</dbReference>
<dbReference type="EMBL" id="JBHSBN010000027">
    <property type="protein sequence ID" value="MFC4109694.1"/>
    <property type="molecule type" value="Genomic_DNA"/>
</dbReference>
<evidence type="ECO:0000256" key="2">
    <source>
        <dbReference type="SAM" id="SignalP"/>
    </source>
</evidence>
<sequence length="298" mass="30237">MLIRAAVLVLLLAVGVVGPAGAAAADGPGADCPPGQTNCDVWDGRPGTPGKPGNPGNPGGGGGGSAAKCTRAGQPVPCYDELLGWFNPSDGCYYKLAEPQPADVPPGKQMYLRSCAGDGIGSQEPVLLDGPPDGFGAPPDPGEIAARLLASITLEEPPVGIAPHARDGAAGLVGLPVWLWTSGDRGHWGPISRSASDRGLTVTITAAVVKAVWDMGNGDTVECDNPGTKHTGQAGRSPTCGYDGYGRASGPGGYRVTATTHWQVTWVTGSGVTGGFPDITRTSPTVPIRITELQVVTQ</sequence>
<organism evidence="3 4">
    <name type="scientific">Micromonospora zhanjiangensis</name>
    <dbReference type="NCBI Taxonomy" id="1522057"/>
    <lineage>
        <taxon>Bacteria</taxon>
        <taxon>Bacillati</taxon>
        <taxon>Actinomycetota</taxon>
        <taxon>Actinomycetes</taxon>
        <taxon>Micromonosporales</taxon>
        <taxon>Micromonosporaceae</taxon>
        <taxon>Micromonospora</taxon>
    </lineage>
</organism>
<feature type="signal peptide" evidence="2">
    <location>
        <begin position="1"/>
        <end position="22"/>
    </location>
</feature>
<feature type="region of interest" description="Disordered" evidence="1">
    <location>
        <begin position="35"/>
        <end position="68"/>
    </location>
</feature>
<evidence type="ECO:0008006" key="5">
    <source>
        <dbReference type="Google" id="ProtNLM"/>
    </source>
</evidence>
<feature type="compositionally biased region" description="Gly residues" evidence="1">
    <location>
        <begin position="56"/>
        <end position="65"/>
    </location>
</feature>
<accession>A0ABV8KUL8</accession>